<dbReference type="InterPro" id="IPR015421">
    <property type="entry name" value="PyrdxlP-dep_Trfase_major"/>
</dbReference>
<dbReference type="Proteomes" id="UP000307507">
    <property type="component" value="Unassembled WGS sequence"/>
</dbReference>
<dbReference type="InterPro" id="IPR005861">
    <property type="entry name" value="HisP_aminotrans"/>
</dbReference>
<dbReference type="OrthoDB" id="9813612at2"/>
<evidence type="ECO:0000256" key="5">
    <source>
        <dbReference type="ARBA" id="ARBA00011738"/>
    </source>
</evidence>
<evidence type="ECO:0000256" key="2">
    <source>
        <dbReference type="ARBA" id="ARBA00005011"/>
    </source>
</evidence>
<keyword evidence="6 12" id="KW-0032">Aminotransferase</keyword>
<dbReference type="UniPathway" id="UPA00031">
    <property type="reaction ID" value="UER00012"/>
</dbReference>
<keyword evidence="15" id="KW-1185">Reference proteome</keyword>
<dbReference type="InterPro" id="IPR004839">
    <property type="entry name" value="Aminotransferase_I/II_large"/>
</dbReference>
<protein>
    <recommendedName>
        <fullName evidence="12">Histidinol-phosphate aminotransferase</fullName>
        <ecNumber evidence="12">2.6.1.9</ecNumber>
    </recommendedName>
    <alternativeName>
        <fullName evidence="12">Imidazole acetol-phosphate transaminase</fullName>
    </alternativeName>
</protein>
<dbReference type="SUPFAM" id="SSF53383">
    <property type="entry name" value="PLP-dependent transferases"/>
    <property type="match status" value="1"/>
</dbReference>
<comment type="cofactor">
    <cofactor evidence="1 12">
        <name>pyridoxal 5'-phosphate</name>
        <dbReference type="ChEBI" id="CHEBI:597326"/>
    </cofactor>
</comment>
<dbReference type="EC" id="2.6.1.9" evidence="12"/>
<comment type="pathway">
    <text evidence="3">Lipid metabolism.</text>
</comment>
<organism evidence="14 15">
    <name type="scientific">Flavobacterium supellecticarium</name>
    <dbReference type="NCBI Taxonomy" id="2565924"/>
    <lineage>
        <taxon>Bacteria</taxon>
        <taxon>Pseudomonadati</taxon>
        <taxon>Bacteroidota</taxon>
        <taxon>Flavobacteriia</taxon>
        <taxon>Flavobacteriales</taxon>
        <taxon>Flavobacteriaceae</taxon>
        <taxon>Flavobacterium</taxon>
    </lineage>
</organism>
<comment type="pathway">
    <text evidence="2 12">Amino-acid biosynthesis; L-histidine biosynthesis; L-histidine from 5-phospho-alpha-D-ribose 1-diphosphate: step 7/9.</text>
</comment>
<accession>A0A4S4A3N6</accession>
<comment type="subunit">
    <text evidence="5 12">Homodimer.</text>
</comment>
<dbReference type="PROSITE" id="PS00599">
    <property type="entry name" value="AA_TRANSFER_CLASS_2"/>
    <property type="match status" value="1"/>
</dbReference>
<dbReference type="InterPro" id="IPR015424">
    <property type="entry name" value="PyrdxlP-dep_Trfase"/>
</dbReference>
<dbReference type="InterPro" id="IPR001917">
    <property type="entry name" value="Aminotrans_II_pyridoxalP_BS"/>
</dbReference>
<dbReference type="GO" id="GO:0004400">
    <property type="term" value="F:histidinol-phosphate transaminase activity"/>
    <property type="evidence" value="ECO:0007669"/>
    <property type="project" value="UniProtKB-UniRule"/>
</dbReference>
<sequence>MKKVDLNRLVRNSVLKMKPYTSARDEFNDDTEGMIFLDANENPFGNGLNRYPDSKQWAVKKKIGSLKGISEDRITLGNGSDEILDLIFRVFCDPGKDNSITLPPTYGMYSVLASLNGIENREVLLNSDFQPDVSQILKQIDEHTKLIFICSPNNPTGNLFSEEGIRSLLNRFNGIVVLDEAYIDFTTQESWIKKGIAFENLIVIQTLSKAYGMAGVRLGMAFASPEITMLLHKIKPPYNISALAQEKVVLSDMNIKNKIVIIQKEKEVLIKVLLQVNFITKIYPSDANFVLIRVDDADKRYRQLLENGIVVRNRNQYPLCDNCLRITIGTPDENKTLLEVISKIQKMEL</sequence>
<evidence type="ECO:0000256" key="1">
    <source>
        <dbReference type="ARBA" id="ARBA00001933"/>
    </source>
</evidence>
<evidence type="ECO:0000259" key="13">
    <source>
        <dbReference type="Pfam" id="PF00155"/>
    </source>
</evidence>
<dbReference type="EMBL" id="SSNZ01000001">
    <property type="protein sequence ID" value="THF53049.1"/>
    <property type="molecule type" value="Genomic_DNA"/>
</dbReference>
<dbReference type="PANTHER" id="PTHR42885:SF2">
    <property type="entry name" value="HISTIDINOL-PHOSPHATE AMINOTRANSFERASE"/>
    <property type="match status" value="1"/>
</dbReference>
<dbReference type="Pfam" id="PF00155">
    <property type="entry name" value="Aminotran_1_2"/>
    <property type="match status" value="1"/>
</dbReference>
<keyword evidence="9 12" id="KW-0663">Pyridoxal phosphate</keyword>
<comment type="catalytic activity">
    <reaction evidence="11 12">
        <text>L-histidinol phosphate + 2-oxoglutarate = 3-(imidazol-4-yl)-2-oxopropyl phosphate + L-glutamate</text>
        <dbReference type="Rhea" id="RHEA:23744"/>
        <dbReference type="ChEBI" id="CHEBI:16810"/>
        <dbReference type="ChEBI" id="CHEBI:29985"/>
        <dbReference type="ChEBI" id="CHEBI:57766"/>
        <dbReference type="ChEBI" id="CHEBI:57980"/>
        <dbReference type="EC" id="2.6.1.9"/>
    </reaction>
</comment>
<name>A0A4S4A3N6_9FLAO</name>
<gene>
    <name evidence="12 14" type="primary">hisC</name>
    <name evidence="14" type="ORF">E6C50_02245</name>
</gene>
<proteinExistence type="inferred from homology"/>
<dbReference type="NCBIfam" id="TIGR01141">
    <property type="entry name" value="hisC"/>
    <property type="match status" value="1"/>
</dbReference>
<dbReference type="CDD" id="cd00609">
    <property type="entry name" value="AAT_like"/>
    <property type="match status" value="1"/>
</dbReference>
<evidence type="ECO:0000256" key="12">
    <source>
        <dbReference type="HAMAP-Rule" id="MF_01023"/>
    </source>
</evidence>
<evidence type="ECO:0000256" key="9">
    <source>
        <dbReference type="ARBA" id="ARBA00022898"/>
    </source>
</evidence>
<evidence type="ECO:0000256" key="3">
    <source>
        <dbReference type="ARBA" id="ARBA00005189"/>
    </source>
</evidence>
<keyword evidence="10 12" id="KW-0368">Histidine biosynthesis</keyword>
<evidence type="ECO:0000256" key="7">
    <source>
        <dbReference type="ARBA" id="ARBA00022605"/>
    </source>
</evidence>
<evidence type="ECO:0000256" key="4">
    <source>
        <dbReference type="ARBA" id="ARBA00007970"/>
    </source>
</evidence>
<dbReference type="PANTHER" id="PTHR42885">
    <property type="entry name" value="HISTIDINOL-PHOSPHATE AMINOTRANSFERASE-RELATED"/>
    <property type="match status" value="1"/>
</dbReference>
<feature type="domain" description="Aminotransferase class I/classII large" evidence="13">
    <location>
        <begin position="45"/>
        <end position="341"/>
    </location>
</feature>
<dbReference type="HAMAP" id="MF_01023">
    <property type="entry name" value="HisC_aminotrans_2"/>
    <property type="match status" value="1"/>
</dbReference>
<dbReference type="RefSeq" id="WP_136401573.1">
    <property type="nucleotide sequence ID" value="NZ_SSNZ01000001.1"/>
</dbReference>
<comment type="similarity">
    <text evidence="4 12">Belongs to the class-II pyridoxal-phosphate-dependent aminotransferase family. Histidinol-phosphate aminotransferase subfamily.</text>
</comment>
<evidence type="ECO:0000256" key="10">
    <source>
        <dbReference type="ARBA" id="ARBA00023102"/>
    </source>
</evidence>
<evidence type="ECO:0000256" key="11">
    <source>
        <dbReference type="ARBA" id="ARBA00047481"/>
    </source>
</evidence>
<dbReference type="Gene3D" id="3.90.1150.10">
    <property type="entry name" value="Aspartate Aminotransferase, domain 1"/>
    <property type="match status" value="1"/>
</dbReference>
<dbReference type="GO" id="GO:0000105">
    <property type="term" value="P:L-histidine biosynthetic process"/>
    <property type="evidence" value="ECO:0007669"/>
    <property type="project" value="UniProtKB-UniRule"/>
</dbReference>
<evidence type="ECO:0000313" key="15">
    <source>
        <dbReference type="Proteomes" id="UP000307507"/>
    </source>
</evidence>
<feature type="modified residue" description="N6-(pyridoxal phosphate)lysine" evidence="12">
    <location>
        <position position="209"/>
    </location>
</feature>
<dbReference type="InterPro" id="IPR015422">
    <property type="entry name" value="PyrdxlP-dep_Trfase_small"/>
</dbReference>
<evidence type="ECO:0000313" key="14">
    <source>
        <dbReference type="EMBL" id="THF53049.1"/>
    </source>
</evidence>
<reference evidence="14 15" key="1">
    <citation type="submission" date="2019-04" db="EMBL/GenBank/DDBJ databases">
        <title>Flavobacterium sp. nov. isolated from construction timber.</title>
        <authorList>
            <person name="Lin S.-Y."/>
            <person name="Chang C.-T."/>
            <person name="Young C.-C."/>
        </authorList>
    </citation>
    <scope>NUCLEOTIDE SEQUENCE [LARGE SCALE GENOMIC DNA]</scope>
    <source>
        <strain evidence="14 15">CC-CTC003</strain>
    </source>
</reference>
<evidence type="ECO:0000256" key="6">
    <source>
        <dbReference type="ARBA" id="ARBA00022576"/>
    </source>
</evidence>
<dbReference type="GO" id="GO:0030170">
    <property type="term" value="F:pyridoxal phosphate binding"/>
    <property type="evidence" value="ECO:0007669"/>
    <property type="project" value="InterPro"/>
</dbReference>
<evidence type="ECO:0000256" key="8">
    <source>
        <dbReference type="ARBA" id="ARBA00022679"/>
    </source>
</evidence>
<dbReference type="Gene3D" id="3.40.640.10">
    <property type="entry name" value="Type I PLP-dependent aspartate aminotransferase-like (Major domain)"/>
    <property type="match status" value="1"/>
</dbReference>
<keyword evidence="8 12" id="KW-0808">Transferase</keyword>
<dbReference type="AlphaFoldDB" id="A0A4S4A3N6"/>
<comment type="caution">
    <text evidence="14">The sequence shown here is derived from an EMBL/GenBank/DDBJ whole genome shotgun (WGS) entry which is preliminary data.</text>
</comment>
<keyword evidence="7 12" id="KW-0028">Amino-acid biosynthesis</keyword>